<feature type="compositionally biased region" description="Basic and acidic residues" evidence="1">
    <location>
        <begin position="175"/>
        <end position="185"/>
    </location>
</feature>
<protein>
    <submittedName>
        <fullName evidence="2">Uncharacterized protein</fullName>
    </submittedName>
</protein>
<evidence type="ECO:0000313" key="3">
    <source>
        <dbReference type="Proteomes" id="UP000799777"/>
    </source>
</evidence>
<keyword evidence="3" id="KW-1185">Reference proteome</keyword>
<evidence type="ECO:0000256" key="1">
    <source>
        <dbReference type="SAM" id="MobiDB-lite"/>
    </source>
</evidence>
<feature type="region of interest" description="Disordered" evidence="1">
    <location>
        <begin position="105"/>
        <end position="185"/>
    </location>
</feature>
<organism evidence="2 3">
    <name type="scientific">Setomelanomma holmii</name>
    <dbReference type="NCBI Taxonomy" id="210430"/>
    <lineage>
        <taxon>Eukaryota</taxon>
        <taxon>Fungi</taxon>
        <taxon>Dikarya</taxon>
        <taxon>Ascomycota</taxon>
        <taxon>Pezizomycotina</taxon>
        <taxon>Dothideomycetes</taxon>
        <taxon>Pleosporomycetidae</taxon>
        <taxon>Pleosporales</taxon>
        <taxon>Pleosporineae</taxon>
        <taxon>Phaeosphaeriaceae</taxon>
        <taxon>Setomelanomma</taxon>
    </lineage>
</organism>
<gene>
    <name evidence="2" type="ORF">EK21DRAFT_106626</name>
</gene>
<proteinExistence type="predicted"/>
<feature type="region of interest" description="Disordered" evidence="1">
    <location>
        <begin position="38"/>
        <end position="92"/>
    </location>
</feature>
<dbReference type="Proteomes" id="UP000799777">
    <property type="component" value="Unassembled WGS sequence"/>
</dbReference>
<evidence type="ECO:0000313" key="2">
    <source>
        <dbReference type="EMBL" id="KAF2035782.1"/>
    </source>
</evidence>
<reference evidence="2" key="1">
    <citation type="journal article" date="2020" name="Stud. Mycol.">
        <title>101 Dothideomycetes genomes: a test case for predicting lifestyles and emergence of pathogens.</title>
        <authorList>
            <person name="Haridas S."/>
            <person name="Albert R."/>
            <person name="Binder M."/>
            <person name="Bloem J."/>
            <person name="Labutti K."/>
            <person name="Salamov A."/>
            <person name="Andreopoulos B."/>
            <person name="Baker S."/>
            <person name="Barry K."/>
            <person name="Bills G."/>
            <person name="Bluhm B."/>
            <person name="Cannon C."/>
            <person name="Castanera R."/>
            <person name="Culley D."/>
            <person name="Daum C."/>
            <person name="Ezra D."/>
            <person name="Gonzalez J."/>
            <person name="Henrissat B."/>
            <person name="Kuo A."/>
            <person name="Liang C."/>
            <person name="Lipzen A."/>
            <person name="Lutzoni F."/>
            <person name="Magnuson J."/>
            <person name="Mondo S."/>
            <person name="Nolan M."/>
            <person name="Ohm R."/>
            <person name="Pangilinan J."/>
            <person name="Park H.-J."/>
            <person name="Ramirez L."/>
            <person name="Alfaro M."/>
            <person name="Sun H."/>
            <person name="Tritt A."/>
            <person name="Yoshinaga Y."/>
            <person name="Zwiers L.-H."/>
            <person name="Turgeon B."/>
            <person name="Goodwin S."/>
            <person name="Spatafora J."/>
            <person name="Crous P."/>
            <person name="Grigoriev I."/>
        </authorList>
    </citation>
    <scope>NUCLEOTIDE SEQUENCE</scope>
    <source>
        <strain evidence="2">CBS 110217</strain>
    </source>
</reference>
<dbReference type="AlphaFoldDB" id="A0A9P4HM66"/>
<name>A0A9P4HM66_9PLEO</name>
<dbReference type="EMBL" id="ML978156">
    <property type="protein sequence ID" value="KAF2035782.1"/>
    <property type="molecule type" value="Genomic_DNA"/>
</dbReference>
<accession>A0A9P4HM66</accession>
<sequence length="246" mass="27718">MAIWVWAWSQRLLTPDNQPGPDHDTATYIKTEAIDEDSGATRRCFMSQSPPATQAEMRSPPSTRVPRYPRRATTRPERYMDSSLVVDDSDPAQLTQRTIAILEHDDAQADPTFQPPSYDPSSPPGPPVSRARNHSGHSRAAGTIVSGLHRQPILQDNGPMSKRKRTSDAVTDPNSDNRGERARVERQNFESVEDALYECPYKGDEDHACSYEIPKPTDPNQVAREDLVDAAKELWNSLQYRYNFKP</sequence>
<feature type="compositionally biased region" description="Pro residues" evidence="1">
    <location>
        <begin position="113"/>
        <end position="127"/>
    </location>
</feature>
<comment type="caution">
    <text evidence="2">The sequence shown here is derived from an EMBL/GenBank/DDBJ whole genome shotgun (WGS) entry which is preliminary data.</text>
</comment>